<comment type="similarity">
    <text evidence="2">Belongs to the LemA family.</text>
</comment>
<evidence type="ECO:0000256" key="1">
    <source>
        <dbReference type="ARBA" id="ARBA00004167"/>
    </source>
</evidence>
<organism evidence="6 7">
    <name type="scientific">Nonomuraea endophytica</name>
    <dbReference type="NCBI Taxonomy" id="714136"/>
    <lineage>
        <taxon>Bacteria</taxon>
        <taxon>Bacillati</taxon>
        <taxon>Actinomycetota</taxon>
        <taxon>Actinomycetes</taxon>
        <taxon>Streptosporangiales</taxon>
        <taxon>Streptosporangiaceae</taxon>
        <taxon>Nonomuraea</taxon>
    </lineage>
</organism>
<dbReference type="SUPFAM" id="SSF140478">
    <property type="entry name" value="LemA-like"/>
    <property type="match status" value="1"/>
</dbReference>
<comment type="caution">
    <text evidence="6">The sequence shown here is derived from an EMBL/GenBank/DDBJ whole genome shotgun (WGS) entry which is preliminary data.</text>
</comment>
<evidence type="ECO:0000256" key="2">
    <source>
        <dbReference type="ARBA" id="ARBA00008854"/>
    </source>
</evidence>
<evidence type="ECO:0000256" key="3">
    <source>
        <dbReference type="ARBA" id="ARBA00022692"/>
    </source>
</evidence>
<keyword evidence="4" id="KW-1133">Transmembrane helix</keyword>
<evidence type="ECO:0000313" key="7">
    <source>
        <dbReference type="Proteomes" id="UP000568380"/>
    </source>
</evidence>
<dbReference type="RefSeq" id="WP_184963820.1">
    <property type="nucleotide sequence ID" value="NZ_JACHIN010000005.1"/>
</dbReference>
<dbReference type="PANTHER" id="PTHR34478">
    <property type="entry name" value="PROTEIN LEMA"/>
    <property type="match status" value="1"/>
</dbReference>
<name>A0A7W8A399_9ACTN</name>
<protein>
    <submittedName>
        <fullName evidence="6">LemA protein</fullName>
    </submittedName>
</protein>
<dbReference type="InterPro" id="IPR023353">
    <property type="entry name" value="LemA-like_dom_sf"/>
</dbReference>
<keyword evidence="7" id="KW-1185">Reference proteome</keyword>
<dbReference type="AlphaFoldDB" id="A0A7W8A399"/>
<evidence type="ECO:0000256" key="4">
    <source>
        <dbReference type="ARBA" id="ARBA00022989"/>
    </source>
</evidence>
<evidence type="ECO:0000313" key="6">
    <source>
        <dbReference type="EMBL" id="MBB5078796.1"/>
    </source>
</evidence>
<dbReference type="Pfam" id="PF04011">
    <property type="entry name" value="LemA"/>
    <property type="match status" value="1"/>
</dbReference>
<dbReference type="InterPro" id="IPR007156">
    <property type="entry name" value="MamQ_LemA"/>
</dbReference>
<proteinExistence type="inferred from homology"/>
<dbReference type="EMBL" id="JACHIN010000005">
    <property type="protein sequence ID" value="MBB5078796.1"/>
    <property type="molecule type" value="Genomic_DNA"/>
</dbReference>
<gene>
    <name evidence="6" type="ORF">HNR40_004282</name>
</gene>
<dbReference type="GO" id="GO:0016020">
    <property type="term" value="C:membrane"/>
    <property type="evidence" value="ECO:0007669"/>
    <property type="project" value="UniProtKB-SubCell"/>
</dbReference>
<keyword evidence="3" id="KW-0812">Transmembrane</keyword>
<dbReference type="Proteomes" id="UP000568380">
    <property type="component" value="Unassembled WGS sequence"/>
</dbReference>
<comment type="subcellular location">
    <subcellularLocation>
        <location evidence="1">Membrane</location>
        <topology evidence="1">Single-pass membrane protein</topology>
    </subcellularLocation>
</comment>
<keyword evidence="5" id="KW-0472">Membrane</keyword>
<accession>A0A7W8A399</accession>
<dbReference type="Gene3D" id="1.20.1440.20">
    <property type="entry name" value="LemA-like domain"/>
    <property type="match status" value="1"/>
</dbReference>
<sequence>MKRVTLFLTVLALLLLCVLLVVLIYNSLVVKRNAVDNAWSQIDVQLKRRHDLVPNLVRAVQGYAAHERQTLEAVLAARSAAVRPAGPERRAQAESTLSAAIGGVMAIAEAYPQLRAGENFAALQEELATGENRIAYARQYYNDAVLAYNNALHTIPSNLVAGLTGHREREYFRTADPERGPVEVRF</sequence>
<dbReference type="PANTHER" id="PTHR34478:SF1">
    <property type="entry name" value="PROTEIN LEMA"/>
    <property type="match status" value="1"/>
</dbReference>
<evidence type="ECO:0000256" key="5">
    <source>
        <dbReference type="ARBA" id="ARBA00023136"/>
    </source>
</evidence>
<reference evidence="6 7" key="1">
    <citation type="submission" date="2020-08" db="EMBL/GenBank/DDBJ databases">
        <title>Genomic Encyclopedia of Type Strains, Phase IV (KMG-IV): sequencing the most valuable type-strain genomes for metagenomic binning, comparative biology and taxonomic classification.</title>
        <authorList>
            <person name="Goeker M."/>
        </authorList>
    </citation>
    <scope>NUCLEOTIDE SEQUENCE [LARGE SCALE GENOMIC DNA]</scope>
    <source>
        <strain evidence="6 7">DSM 45385</strain>
    </source>
</reference>